<keyword evidence="4" id="KW-1185">Reference proteome</keyword>
<proteinExistence type="predicted"/>
<keyword evidence="1" id="KW-0812">Transmembrane</keyword>
<dbReference type="PRINTS" id="PR00412">
    <property type="entry name" value="EPOXHYDRLASE"/>
</dbReference>
<evidence type="ECO:0000256" key="1">
    <source>
        <dbReference type="SAM" id="Phobius"/>
    </source>
</evidence>
<organism evidence="3 4">
    <name type="scientific">Thermocoleostomius sinensis A174</name>
    <dbReference type="NCBI Taxonomy" id="2016057"/>
    <lineage>
        <taxon>Bacteria</taxon>
        <taxon>Bacillati</taxon>
        <taxon>Cyanobacteriota</taxon>
        <taxon>Cyanophyceae</taxon>
        <taxon>Oculatellales</taxon>
        <taxon>Oculatellaceae</taxon>
        <taxon>Thermocoleostomius</taxon>
    </lineage>
</organism>
<dbReference type="RefSeq" id="WP_268607464.1">
    <property type="nucleotide sequence ID" value="NZ_CP113797.1"/>
</dbReference>
<name>A0A9E9C6D9_9CYAN</name>
<dbReference type="Proteomes" id="UP001163152">
    <property type="component" value="Chromosome"/>
</dbReference>
<reference evidence="3" key="1">
    <citation type="submission" date="2022-12" db="EMBL/GenBank/DDBJ databases">
        <title>Polyphasic identification of a Novel Hot-Spring Cyanobacterium Ocullathermofonsia sinensis gen nov. sp. nov. and Genomic Insights on its Adaptations to the Thermal Habitat.</title>
        <authorList>
            <person name="Daroch M."/>
            <person name="Tang J."/>
            <person name="Jiang Y."/>
        </authorList>
    </citation>
    <scope>NUCLEOTIDE SEQUENCE</scope>
    <source>
        <strain evidence="3">PKUAC-SCTA174</strain>
    </source>
</reference>
<evidence type="ECO:0000259" key="2">
    <source>
        <dbReference type="Pfam" id="PF12697"/>
    </source>
</evidence>
<feature type="transmembrane region" description="Helical" evidence="1">
    <location>
        <begin position="101"/>
        <end position="120"/>
    </location>
</feature>
<dbReference type="Gene3D" id="3.40.50.1820">
    <property type="entry name" value="alpha/beta hydrolase"/>
    <property type="match status" value="1"/>
</dbReference>
<dbReference type="InterPro" id="IPR029058">
    <property type="entry name" value="AB_hydrolase_fold"/>
</dbReference>
<dbReference type="EMBL" id="CP113797">
    <property type="protein sequence ID" value="WAL58068.1"/>
    <property type="molecule type" value="Genomic_DNA"/>
</dbReference>
<evidence type="ECO:0000313" key="4">
    <source>
        <dbReference type="Proteomes" id="UP001163152"/>
    </source>
</evidence>
<gene>
    <name evidence="3" type="ORF">OXH18_12760</name>
</gene>
<accession>A0A9E9C6D9</accession>
<dbReference type="InterPro" id="IPR000073">
    <property type="entry name" value="AB_hydrolase_1"/>
</dbReference>
<protein>
    <submittedName>
        <fullName evidence="3">Alpha/beta fold hydrolase</fullName>
    </submittedName>
</protein>
<dbReference type="GO" id="GO:0015994">
    <property type="term" value="P:chlorophyll metabolic process"/>
    <property type="evidence" value="ECO:0007669"/>
    <property type="project" value="TreeGrafter"/>
</dbReference>
<keyword evidence="1" id="KW-0472">Membrane</keyword>
<sequence>MTTQLPQLSSPLEFHTWNWHGHNICYTAIGTGQPLVLIHGFGASIRHWRRNIPVLAEAGHRVFAIDLLGFGKSDKPVLSYSLELWEDLLQDFWTNQIQQPAIFIGNSIGALLSLMMLAHHPTMSAGGVLLNAAGGLNHRPEELNLPLRLVMGGFTKLVSSPLIGPVLFNLIRQKPRLRRTLQQVYHDHTAVTDELIDLIYEPSCDVGAQQVFASILTAPPGPKPEDLLPNVSQPLLVLWGEADPWTPISGSRLYQALATEAPDRAKFVSIPNTGHCPHDERPEIVNAEILNWLTDLNAR</sequence>
<dbReference type="PANTHER" id="PTHR46438:SF7">
    <property type="entry name" value="ALPHA_BETA-HYDROLASES SUPERFAMILY PROTEIN"/>
    <property type="match status" value="1"/>
</dbReference>
<dbReference type="InterPro" id="IPR000639">
    <property type="entry name" value="Epox_hydrolase-like"/>
</dbReference>
<dbReference type="Pfam" id="PF12697">
    <property type="entry name" value="Abhydrolase_6"/>
    <property type="match status" value="1"/>
</dbReference>
<keyword evidence="3" id="KW-0378">Hydrolase</keyword>
<dbReference type="PANTHER" id="PTHR46438">
    <property type="entry name" value="ALPHA/BETA-HYDROLASES SUPERFAMILY PROTEIN"/>
    <property type="match status" value="1"/>
</dbReference>
<feature type="domain" description="AB hydrolase-1" evidence="2">
    <location>
        <begin position="35"/>
        <end position="287"/>
    </location>
</feature>
<evidence type="ECO:0000313" key="3">
    <source>
        <dbReference type="EMBL" id="WAL58068.1"/>
    </source>
</evidence>
<dbReference type="KEGG" id="tsin:OXH18_12760"/>
<dbReference type="PRINTS" id="PR00111">
    <property type="entry name" value="ABHYDROLASE"/>
</dbReference>
<dbReference type="AlphaFoldDB" id="A0A9E9C6D9"/>
<dbReference type="GO" id="GO:0047746">
    <property type="term" value="F:chlorophyllase activity"/>
    <property type="evidence" value="ECO:0007669"/>
    <property type="project" value="TreeGrafter"/>
</dbReference>
<dbReference type="SUPFAM" id="SSF53474">
    <property type="entry name" value="alpha/beta-Hydrolases"/>
    <property type="match status" value="1"/>
</dbReference>
<feature type="transmembrane region" description="Helical" evidence="1">
    <location>
        <begin position="149"/>
        <end position="171"/>
    </location>
</feature>
<keyword evidence="1" id="KW-1133">Transmembrane helix</keyword>